<organism evidence="4 5">
    <name type="scientific">Arxiozyma heterogenica</name>
    <dbReference type="NCBI Taxonomy" id="278026"/>
    <lineage>
        <taxon>Eukaryota</taxon>
        <taxon>Fungi</taxon>
        <taxon>Dikarya</taxon>
        <taxon>Ascomycota</taxon>
        <taxon>Saccharomycotina</taxon>
        <taxon>Saccharomycetes</taxon>
        <taxon>Saccharomycetales</taxon>
        <taxon>Saccharomycetaceae</taxon>
        <taxon>Arxiozyma</taxon>
    </lineage>
</organism>
<dbReference type="InterPro" id="IPR040349">
    <property type="entry name" value="Csm1/Pcs1"/>
</dbReference>
<dbReference type="GO" id="GO:0072686">
    <property type="term" value="C:mitotic spindle"/>
    <property type="evidence" value="ECO:0007669"/>
    <property type="project" value="TreeGrafter"/>
</dbReference>
<keyword evidence="5" id="KW-1185">Reference proteome</keyword>
<feature type="domain" description="Monopolin complex subunit Csm1/Pcs1 C-terminal" evidence="2">
    <location>
        <begin position="73"/>
        <end position="179"/>
    </location>
</feature>
<keyword evidence="1" id="KW-0175">Coiled coil</keyword>
<dbReference type="GO" id="GO:0051315">
    <property type="term" value="P:attachment of mitotic spindle microtubules to kinetochore"/>
    <property type="evidence" value="ECO:0007669"/>
    <property type="project" value="TreeGrafter"/>
</dbReference>
<name>A0AAN7W5P0_9SACH</name>
<dbReference type="GO" id="GO:0034506">
    <property type="term" value="C:chromosome, centromeric core domain"/>
    <property type="evidence" value="ECO:0007669"/>
    <property type="project" value="TreeGrafter"/>
</dbReference>
<evidence type="ECO:0000313" key="5">
    <source>
        <dbReference type="Proteomes" id="UP001306508"/>
    </source>
</evidence>
<dbReference type="Proteomes" id="UP001306508">
    <property type="component" value="Unassembled WGS sequence"/>
</dbReference>
<accession>A0AAN7W5P0</accession>
<dbReference type="GO" id="GO:1990644">
    <property type="term" value="F:microtubule site clamp"/>
    <property type="evidence" value="ECO:0007669"/>
    <property type="project" value="TreeGrafter"/>
</dbReference>
<feature type="domain" description="Csm1 N-terminal" evidence="3">
    <location>
        <begin position="1"/>
        <end position="69"/>
    </location>
</feature>
<dbReference type="GO" id="GO:0033551">
    <property type="term" value="C:monopolin complex"/>
    <property type="evidence" value="ECO:0007669"/>
    <property type="project" value="InterPro"/>
</dbReference>
<dbReference type="CDD" id="cd23787">
    <property type="entry name" value="RWD_CSM1"/>
    <property type="match status" value="1"/>
</dbReference>
<sequence length="199" mass="22994">MESIIEYKKSIQERLDNADLLVTKTVNLNAKLESELKNKNQEIEQLRKEVASLKKTNQDLSTKCSQGDEDLEVIKDFFSHMVQVRVQTGSPYEDDQGLWFNISQGNNTISIDYKLGFVKGEVKNDNIGEQKEELSDIDKNKNTTEIIYVPLLKELSLDELKLLQEKLPSYMFETLSFPLDALNQFYSKMSKCLNKRTNK</sequence>
<proteinExistence type="predicted"/>
<evidence type="ECO:0000259" key="3">
    <source>
        <dbReference type="Pfam" id="PF18504"/>
    </source>
</evidence>
<dbReference type="EMBL" id="JAWIZZ010000031">
    <property type="protein sequence ID" value="KAK5781759.1"/>
    <property type="molecule type" value="Genomic_DNA"/>
</dbReference>
<gene>
    <name evidence="4" type="ORF">RI543_000945</name>
</gene>
<dbReference type="AlphaFoldDB" id="A0AAN7W5P0"/>
<dbReference type="PANTHER" id="PTHR28006:SF1">
    <property type="entry name" value="MONOPOLIN COMPLEX SUBUNIT CSM1"/>
    <property type="match status" value="1"/>
</dbReference>
<evidence type="ECO:0000256" key="1">
    <source>
        <dbReference type="SAM" id="Coils"/>
    </source>
</evidence>
<dbReference type="InterPro" id="IPR038608">
    <property type="entry name" value="Csm1/Pcs1_C_sf"/>
</dbReference>
<dbReference type="Gene3D" id="3.90.1150.80">
    <property type="match status" value="1"/>
</dbReference>
<dbReference type="Gene3D" id="1.20.5.340">
    <property type="match status" value="1"/>
</dbReference>
<comment type="caution">
    <text evidence="4">The sequence shown here is derived from an EMBL/GenBank/DDBJ whole genome shotgun (WGS) entry which is preliminary data.</text>
</comment>
<dbReference type="InterPro" id="IPR020981">
    <property type="entry name" value="Csm1/Pcs1_C"/>
</dbReference>
<dbReference type="Pfam" id="PF18504">
    <property type="entry name" value="Csm1_N"/>
    <property type="match status" value="1"/>
</dbReference>
<dbReference type="GO" id="GO:0005730">
    <property type="term" value="C:nucleolus"/>
    <property type="evidence" value="ECO:0007669"/>
    <property type="project" value="TreeGrafter"/>
</dbReference>
<evidence type="ECO:0000313" key="4">
    <source>
        <dbReference type="EMBL" id="KAK5781759.1"/>
    </source>
</evidence>
<evidence type="ECO:0008006" key="6">
    <source>
        <dbReference type="Google" id="ProtNLM"/>
    </source>
</evidence>
<reference evidence="5" key="1">
    <citation type="submission" date="2023-07" db="EMBL/GenBank/DDBJ databases">
        <title>A draft genome of Kazachstania heterogenica Y-27499.</title>
        <authorList>
            <person name="Donic C."/>
            <person name="Kralova J.S."/>
            <person name="Fidel L."/>
            <person name="Ben-Dor S."/>
            <person name="Jung S."/>
        </authorList>
    </citation>
    <scope>NUCLEOTIDE SEQUENCE [LARGE SCALE GENOMIC DNA]</scope>
    <source>
        <strain evidence="5">Y27499</strain>
    </source>
</reference>
<dbReference type="PANTHER" id="PTHR28006">
    <property type="entry name" value="MONOPOLIN COMPLEX SUBUNIT CSM1"/>
    <property type="match status" value="1"/>
</dbReference>
<evidence type="ECO:0000259" key="2">
    <source>
        <dbReference type="Pfam" id="PF12539"/>
    </source>
</evidence>
<feature type="coiled-coil region" evidence="1">
    <location>
        <begin position="22"/>
        <end position="63"/>
    </location>
</feature>
<dbReference type="Pfam" id="PF12539">
    <property type="entry name" value="Csm1"/>
    <property type="match status" value="1"/>
</dbReference>
<protein>
    <recommendedName>
        <fullName evidence="6">Monopolin complex subunit Csm1/Pcs1 C-terminal domain-containing protein</fullName>
    </recommendedName>
</protein>
<dbReference type="GO" id="GO:0045144">
    <property type="term" value="P:meiotic sister chromatid segregation"/>
    <property type="evidence" value="ECO:0007669"/>
    <property type="project" value="TreeGrafter"/>
</dbReference>
<dbReference type="InterPro" id="IPR041671">
    <property type="entry name" value="Csm1_N"/>
</dbReference>